<evidence type="ECO:0000256" key="2">
    <source>
        <dbReference type="SAM" id="Phobius"/>
    </source>
</evidence>
<keyword evidence="2" id="KW-0812">Transmembrane</keyword>
<keyword evidence="2" id="KW-0472">Membrane</keyword>
<evidence type="ECO:0000313" key="3">
    <source>
        <dbReference type="EnsemblMetazoa" id="GAUT039659-PA"/>
    </source>
</evidence>
<proteinExistence type="predicted"/>
<accession>A0A1A9VK66</accession>
<feature type="transmembrane region" description="Helical" evidence="2">
    <location>
        <begin position="201"/>
        <end position="220"/>
    </location>
</feature>
<evidence type="ECO:0000256" key="1">
    <source>
        <dbReference type="SAM" id="MobiDB-lite"/>
    </source>
</evidence>
<feature type="transmembrane region" description="Helical" evidence="2">
    <location>
        <begin position="226"/>
        <end position="244"/>
    </location>
</feature>
<feature type="compositionally biased region" description="Basic and acidic residues" evidence="1">
    <location>
        <begin position="76"/>
        <end position="90"/>
    </location>
</feature>
<dbReference type="Proteomes" id="UP000078200">
    <property type="component" value="Unassembled WGS sequence"/>
</dbReference>
<feature type="region of interest" description="Disordered" evidence="1">
    <location>
        <begin position="74"/>
        <end position="93"/>
    </location>
</feature>
<dbReference type="EnsemblMetazoa" id="GAUT039659-RA">
    <property type="protein sequence ID" value="GAUT039659-PA"/>
    <property type="gene ID" value="GAUT039659"/>
</dbReference>
<reference evidence="3" key="1">
    <citation type="submission" date="2020-05" db="UniProtKB">
        <authorList>
            <consortium name="EnsemblMetazoa"/>
        </authorList>
    </citation>
    <scope>IDENTIFICATION</scope>
    <source>
        <strain evidence="3">TTRI</strain>
    </source>
</reference>
<name>A0A1A9VK66_GLOAU</name>
<organism evidence="3 4">
    <name type="scientific">Glossina austeni</name>
    <name type="common">Savannah tsetse fly</name>
    <dbReference type="NCBI Taxonomy" id="7395"/>
    <lineage>
        <taxon>Eukaryota</taxon>
        <taxon>Metazoa</taxon>
        <taxon>Ecdysozoa</taxon>
        <taxon>Arthropoda</taxon>
        <taxon>Hexapoda</taxon>
        <taxon>Insecta</taxon>
        <taxon>Pterygota</taxon>
        <taxon>Neoptera</taxon>
        <taxon>Endopterygota</taxon>
        <taxon>Diptera</taxon>
        <taxon>Brachycera</taxon>
        <taxon>Muscomorpha</taxon>
        <taxon>Hippoboscoidea</taxon>
        <taxon>Glossinidae</taxon>
        <taxon>Glossina</taxon>
    </lineage>
</organism>
<dbReference type="VEuPathDB" id="VectorBase:GAUT039659"/>
<keyword evidence="2" id="KW-1133">Transmembrane helix</keyword>
<feature type="transmembrane region" description="Helical" evidence="2">
    <location>
        <begin position="151"/>
        <end position="173"/>
    </location>
</feature>
<sequence>MVDLTRRHYFVIIRGIFMRDSVLERYALAYIKKSGSSRNVQKFLQYFNGTRNLTWDEERFADVYKECTRLNSTNRRNTESRNDQHNERETTGPQVTHVHVHNDRGLDFWDYLLLSNLFGGRTTVINNPGFVSGSHQSREDKKKDSEDSRKLLALGMVAAVVCVAFHAGMCFWYNSSRKAARKEEKVDYLDNKLKMLRNIEFAVGAVSLAALVACAVYPVLPVWGLVILGVNSLVCFAGGLAFHMKHEKESDNIEEAKEAVRNYGSPPPYSPPSAPPYTFLSNNFPPQTMLSLFASAMTLVPLSMTSITGPRPAMPTIAITERSTGREATFTRPSAPIAIFISVPNPESGASKQIIVFVNTDLPLPEPPSMTNDSPFNISKFRSFSTVLSSKDKLKFNIDIMGLRMYQSNHTAVIHPPNIPIKSAHTVSMGNTMIDAKILGAIKYLKGLMFKVVSASICSVMRIVPISAATDDPTFPTIIKLIKTGPNSLMIVIVTSLGIICSWLINGSLKLLCKTIAAPMKTPASPTIGREKKPISIICLATLLK</sequence>
<keyword evidence="4" id="KW-1185">Reference proteome</keyword>
<feature type="transmembrane region" description="Helical" evidence="2">
    <location>
        <begin position="488"/>
        <end position="505"/>
    </location>
</feature>
<dbReference type="AlphaFoldDB" id="A0A1A9VK66"/>
<feature type="transmembrane region" description="Helical" evidence="2">
    <location>
        <begin position="448"/>
        <end position="468"/>
    </location>
</feature>
<protein>
    <submittedName>
        <fullName evidence="3">Uncharacterized protein</fullName>
    </submittedName>
</protein>
<evidence type="ECO:0000313" key="4">
    <source>
        <dbReference type="Proteomes" id="UP000078200"/>
    </source>
</evidence>